<evidence type="ECO:0000256" key="9">
    <source>
        <dbReference type="ARBA" id="ARBA00022723"/>
    </source>
</evidence>
<name>A0A0M4NFL9_9ADEN</name>
<dbReference type="GO" id="GO:0046872">
    <property type="term" value="F:metal ion binding"/>
    <property type="evidence" value="ECO:0007669"/>
    <property type="project" value="UniProtKB-UniRule"/>
</dbReference>
<evidence type="ECO:0000256" key="8">
    <source>
        <dbReference type="ARBA" id="ARBA00022632"/>
    </source>
</evidence>
<evidence type="ECO:0000256" key="13">
    <source>
        <dbReference type="ARBA" id="ARBA00022961"/>
    </source>
</evidence>
<keyword evidence="12" id="KW-0862">Zinc</keyword>
<keyword evidence="6" id="KW-1048">Host nucleus</keyword>
<evidence type="ECO:0000256" key="4">
    <source>
        <dbReference type="ARBA" id="ARBA00022504"/>
    </source>
</evidence>
<evidence type="ECO:0000256" key="20">
    <source>
        <dbReference type="PIRNR" id="PIRNR003669"/>
    </source>
</evidence>
<evidence type="ECO:0000256" key="18">
    <source>
        <dbReference type="ARBA" id="ARBA00023280"/>
    </source>
</evidence>
<dbReference type="GO" id="GO:0006355">
    <property type="term" value="P:regulation of DNA-templated transcription"/>
    <property type="evidence" value="ECO:0007669"/>
    <property type="project" value="InterPro"/>
</dbReference>
<evidence type="ECO:0000256" key="6">
    <source>
        <dbReference type="ARBA" id="ARBA00022562"/>
    </source>
</evidence>
<evidence type="ECO:0000313" key="23">
    <source>
        <dbReference type="Proteomes" id="UP000099964"/>
    </source>
</evidence>
<evidence type="ECO:0000256" key="1">
    <source>
        <dbReference type="ARBA" id="ARBA00004147"/>
    </source>
</evidence>
<proteinExistence type="inferred from homology"/>
<comment type="function">
    <text evidence="20">Plays a role in viral genome replication by driving entry of quiescent cells into the cell cycle.</text>
</comment>
<keyword evidence="15 20" id="KW-0010">Activator</keyword>
<keyword evidence="18 20" id="KW-0899">Viral immunoevasion</keyword>
<evidence type="ECO:0000256" key="3">
    <source>
        <dbReference type="ARBA" id="ARBA00019274"/>
    </source>
</evidence>
<dbReference type="OrthoDB" id="19343at10239"/>
<evidence type="ECO:0000256" key="15">
    <source>
        <dbReference type="ARBA" id="ARBA00023159"/>
    </source>
</evidence>
<keyword evidence="10" id="KW-0863">Zinc-finger</keyword>
<dbReference type="RefSeq" id="YP_009174004.1">
    <property type="nucleotide sequence ID" value="NC_028103.1"/>
</dbReference>
<keyword evidence="7 20" id="KW-0945">Host-virus interaction</keyword>
<comment type="similarity">
    <text evidence="2 20">Belongs to the adenoviridae E1A protein family.</text>
</comment>
<keyword evidence="11" id="KW-1114">Inhibition of host interferon signaling pathway by virus</keyword>
<feature type="compositionally biased region" description="Acidic residues" evidence="21">
    <location>
        <begin position="203"/>
        <end position="212"/>
    </location>
</feature>
<dbReference type="EMBL" id="KP329563">
    <property type="protein sequence ID" value="ALE30349.1"/>
    <property type="molecule type" value="Genomic_DNA"/>
</dbReference>
<evidence type="ECO:0000256" key="7">
    <source>
        <dbReference type="ARBA" id="ARBA00022581"/>
    </source>
</evidence>
<keyword evidence="19" id="KW-1078">G1/S host cell cycle checkpoint dysregulation by virus</keyword>
<feature type="region of interest" description="Disordered" evidence="21">
    <location>
        <begin position="202"/>
        <end position="247"/>
    </location>
</feature>
<evidence type="ECO:0000256" key="2">
    <source>
        <dbReference type="ARBA" id="ARBA00007334"/>
    </source>
</evidence>
<keyword evidence="8" id="KW-1090">Inhibition of host innate immune response by virus</keyword>
<keyword evidence="23" id="KW-1185">Reference proteome</keyword>
<dbReference type="PIRSF" id="PIRSF003669">
    <property type="entry name" value="Aden_E1A"/>
    <property type="match status" value="1"/>
</dbReference>
<keyword evidence="9" id="KW-0479">Metal-binding</keyword>
<evidence type="ECO:0000313" key="22">
    <source>
        <dbReference type="EMBL" id="ALE30349.1"/>
    </source>
</evidence>
<keyword evidence="14 20" id="KW-0805">Transcription regulation</keyword>
<keyword evidence="4" id="KW-1121">Modulation of host cell cycle by virus</keyword>
<evidence type="ECO:0000256" key="14">
    <source>
        <dbReference type="ARBA" id="ARBA00023015"/>
    </source>
</evidence>
<accession>A0A0M4NFL9</accession>
<evidence type="ECO:0000256" key="21">
    <source>
        <dbReference type="SAM" id="MobiDB-lite"/>
    </source>
</evidence>
<evidence type="ECO:0000256" key="10">
    <source>
        <dbReference type="ARBA" id="ARBA00022771"/>
    </source>
</evidence>
<keyword evidence="5" id="KW-0244">Early protein</keyword>
<dbReference type="InterPro" id="IPR014410">
    <property type="entry name" value="Aden_E1A"/>
</dbReference>
<dbReference type="Pfam" id="PF02703">
    <property type="entry name" value="Adeno_E1A"/>
    <property type="match status" value="2"/>
</dbReference>
<protein>
    <recommendedName>
        <fullName evidence="3 20">Early E1A protein</fullName>
    </recommendedName>
</protein>
<dbReference type="Proteomes" id="UP000099964">
    <property type="component" value="Segment"/>
</dbReference>
<evidence type="ECO:0000256" key="19">
    <source>
        <dbReference type="ARBA" id="ARBA00023309"/>
    </source>
</evidence>
<evidence type="ECO:0000256" key="11">
    <source>
        <dbReference type="ARBA" id="ARBA00022830"/>
    </source>
</evidence>
<evidence type="ECO:0000256" key="5">
    <source>
        <dbReference type="ARBA" id="ARBA00022518"/>
    </source>
</evidence>
<reference evidence="22 23" key="1">
    <citation type="journal article" date="2015" name="Arch. Virol.">
        <title>Taxonomy proposal for Old World monkey adenoviruses: characterisation of several non-human, non-ape primate adenovirus lineages.</title>
        <authorList>
            <person name="Panto L."/>
            <person name="Podgorski I.I."/>
            <person name="Janoska M."/>
            <person name="Marko O."/>
            <person name="Harrach B."/>
        </authorList>
    </citation>
    <scope>NUCLEOTIDE SEQUENCE [LARGE SCALE GENOMIC DNA]</scope>
    <source>
        <strain evidence="22">P-9</strain>
    </source>
</reference>
<evidence type="ECO:0000256" key="12">
    <source>
        <dbReference type="ARBA" id="ARBA00022833"/>
    </source>
</evidence>
<organism evidence="22 23">
    <name type="scientific">Simian adenovirus 13</name>
    <dbReference type="NCBI Taxonomy" id="38432"/>
    <lineage>
        <taxon>Viruses</taxon>
        <taxon>Varidnaviria</taxon>
        <taxon>Bamfordvirae</taxon>
        <taxon>Preplasmiviricota</taxon>
        <taxon>Polisuviricotina</taxon>
        <taxon>Pharingeaviricetes</taxon>
        <taxon>Rowavirales</taxon>
        <taxon>Adenoviridae</taxon>
        <taxon>Mastadenovirus</taxon>
        <taxon>Mastadenovirus macacae</taxon>
        <taxon>Simian mastadenovirus D</taxon>
    </lineage>
</organism>
<dbReference type="KEGG" id="vg:26100556"/>
<evidence type="ECO:0000256" key="17">
    <source>
        <dbReference type="ARBA" id="ARBA00023258"/>
    </source>
</evidence>
<keyword evidence="17" id="KW-0922">Interferon antiviral system evasion</keyword>
<keyword evidence="16 20" id="KW-0804">Transcription</keyword>
<comment type="subcellular location">
    <subcellularLocation>
        <location evidence="1">Host nucleus</location>
    </subcellularLocation>
</comment>
<sequence length="272" mass="30350">MRTPLVEGDIPVRFAAELLAALAEEVFADVEPPRAFEDVSLHDLFDLDVEDREDPSQDAVDMLFPESLLLAAEEGIDIPRDTPPPLEPPMVLSPLSQQQQDMPDLTVGDVNLLCSESSFSSLEENELERCMAELAASGVASVREQEREEMSGTPFNLDYPEMPGYGCKSCQYHREQTGEADILCSLCYLRRNGVFVYSPVSEAEVDEPDTTTDDQGRAQSPPKLTQDAPVNVIRPRPIRPSSRRRNAVDSLESLLEDDDCEPLDLTFKRARY</sequence>
<keyword evidence="13" id="KW-1105">Inhibition of host STAT1 by virus</keyword>
<dbReference type="GeneID" id="26100556"/>
<dbReference type="GO" id="GO:0039645">
    <property type="term" value="P:symbiont-mediated perturbation of host cell cycle G1/S transition checkpoint"/>
    <property type="evidence" value="ECO:0007669"/>
    <property type="project" value="UniProtKB-UniRule"/>
</dbReference>
<evidence type="ECO:0000256" key="16">
    <source>
        <dbReference type="ARBA" id="ARBA00023163"/>
    </source>
</evidence>